<reference evidence="13 14" key="1">
    <citation type="journal article" date="2014" name="Genome Announc.">
        <title>Draft Genome Sequence of the Antitrypanosomally Active Sponge-Associated Bacterium Actinokineospora sp. Strain EG49.</title>
        <authorList>
            <person name="Harjes J."/>
            <person name="Ryu T."/>
            <person name="Abdelmohsen U.R."/>
            <person name="Moitinho-Silva L."/>
            <person name="Horn H."/>
            <person name="Ravasi T."/>
            <person name="Hentschel U."/>
        </authorList>
    </citation>
    <scope>NUCLEOTIDE SEQUENCE [LARGE SCALE GENOMIC DNA]</scope>
    <source>
        <strain evidence="13 14">EG49</strain>
    </source>
</reference>
<dbReference type="eggNOG" id="COG1132">
    <property type="taxonomic scope" value="Bacteria"/>
</dbReference>
<comment type="caution">
    <text evidence="13">The sequence shown here is derived from an EMBL/GenBank/DDBJ whole genome shotgun (WGS) entry which is preliminary data.</text>
</comment>
<dbReference type="InterPro" id="IPR039421">
    <property type="entry name" value="Type_1_exporter"/>
</dbReference>
<dbReference type="GO" id="GO:0005886">
    <property type="term" value="C:plasma membrane"/>
    <property type="evidence" value="ECO:0007669"/>
    <property type="project" value="UniProtKB-SubCell"/>
</dbReference>
<keyword evidence="14" id="KW-1185">Reference proteome</keyword>
<evidence type="ECO:0000256" key="5">
    <source>
        <dbReference type="ARBA" id="ARBA00022741"/>
    </source>
</evidence>
<dbReference type="PANTHER" id="PTHR24221">
    <property type="entry name" value="ATP-BINDING CASSETTE SUB-FAMILY B"/>
    <property type="match status" value="1"/>
</dbReference>
<feature type="transmembrane region" description="Helical" evidence="10">
    <location>
        <begin position="167"/>
        <end position="187"/>
    </location>
</feature>
<evidence type="ECO:0000256" key="8">
    <source>
        <dbReference type="ARBA" id="ARBA00023136"/>
    </source>
</evidence>
<evidence type="ECO:0000256" key="10">
    <source>
        <dbReference type="SAM" id="Phobius"/>
    </source>
</evidence>
<feature type="domain" description="ABC transporter" evidence="11">
    <location>
        <begin position="349"/>
        <end position="587"/>
    </location>
</feature>
<dbReference type="PROSITE" id="PS50929">
    <property type="entry name" value="ABC_TM1F"/>
    <property type="match status" value="1"/>
</dbReference>
<keyword evidence="5" id="KW-0547">Nucleotide-binding</keyword>
<dbReference type="OrthoDB" id="9806127at2"/>
<evidence type="ECO:0000256" key="1">
    <source>
        <dbReference type="ARBA" id="ARBA00004651"/>
    </source>
</evidence>
<proteinExistence type="inferred from homology"/>
<dbReference type="SUPFAM" id="SSF52540">
    <property type="entry name" value="P-loop containing nucleoside triphosphate hydrolases"/>
    <property type="match status" value="1"/>
</dbReference>
<dbReference type="FunFam" id="3.40.50.300:FF:000299">
    <property type="entry name" value="ABC transporter ATP-binding protein/permease"/>
    <property type="match status" value="1"/>
</dbReference>
<dbReference type="PROSITE" id="PS00211">
    <property type="entry name" value="ABC_TRANSPORTER_1"/>
    <property type="match status" value="1"/>
</dbReference>
<sequence length="598" mass="63600">MTPTPALRRSAARTLLRLWPLIRPVRVHMITAVCAAVFATGASLTIPLVLKWMVDGPVSTGDLAGVWAGGAVLLLMGGAEAVLAGLRRWVLARPLARVEASFRALLHARLQRVPMAFHDRWSSGQLLSRVTSDLNQIRMFLSFPLMYLVVNGTTILGGYAILLAQRWTLGMVLLAPVVPLLVLCAVFESRYLVASLRAQDQSGDLATAVEESVLGIRIIKGFGRQRHQIDTLVGLAGRIRDTELDKARQLAVVRAASALLPELALGAALVIGVAQVAGGDLSAGTLVAFLTTALALRWPVESIGSLLAMGNEAAAATQRCFEVLDEPEEGEREPKPTAVTTTRTGPGELVFEGVEFRYPDALAGSPPVLRGVDLRVRAGETVAVVGATGCGKTTLTALVTRMHDPTGGRILLDGVDITDMPRERLRTEVAVAFEEATLFATTVADNVLLGGDGLGEADMWSALEVAQAAAFVAALPQGARTEVGERGSRLSGGQRQRLALSRAIIARPRYLVLDDFLSALDIRTEVLVEAALHDVLADTTALVIAHRPSTVLLADRVALLSGGRIAAVGTHRQLLRENTEYADLMGSGPQLRGGGDDR</sequence>
<evidence type="ECO:0000259" key="12">
    <source>
        <dbReference type="PROSITE" id="PS50929"/>
    </source>
</evidence>
<dbReference type="InterPro" id="IPR027417">
    <property type="entry name" value="P-loop_NTPase"/>
</dbReference>
<dbReference type="PANTHER" id="PTHR24221:SF654">
    <property type="entry name" value="ATP-BINDING CASSETTE SUB-FAMILY B MEMBER 6"/>
    <property type="match status" value="1"/>
</dbReference>
<accession>W7JES0</accession>
<feature type="transmembrane region" description="Helical" evidence="10">
    <location>
        <begin position="27"/>
        <end position="54"/>
    </location>
</feature>
<dbReference type="GO" id="GO:0034040">
    <property type="term" value="F:ATPase-coupled lipid transmembrane transporter activity"/>
    <property type="evidence" value="ECO:0007669"/>
    <property type="project" value="TreeGrafter"/>
</dbReference>
<dbReference type="EMBL" id="AYXG01000004">
    <property type="protein sequence ID" value="EWC64479.1"/>
    <property type="molecule type" value="Genomic_DNA"/>
</dbReference>
<keyword evidence="8 10" id="KW-0472">Membrane</keyword>
<dbReference type="InterPro" id="IPR003593">
    <property type="entry name" value="AAA+_ATPase"/>
</dbReference>
<comment type="similarity">
    <text evidence="9">Belongs to the ABC transporter superfamily. Lipid exporter (TC 3.A.1.106) family.</text>
</comment>
<dbReference type="SMART" id="SM00382">
    <property type="entry name" value="AAA"/>
    <property type="match status" value="1"/>
</dbReference>
<keyword evidence="2" id="KW-0813">Transport</keyword>
<evidence type="ECO:0000256" key="2">
    <source>
        <dbReference type="ARBA" id="ARBA00022448"/>
    </source>
</evidence>
<dbReference type="CDD" id="cd18543">
    <property type="entry name" value="ABC_6TM_Rv0194_D1_like"/>
    <property type="match status" value="1"/>
</dbReference>
<protein>
    <submittedName>
        <fullName evidence="13">Methionine ABC transporter ATP-binding protein</fullName>
    </submittedName>
</protein>
<name>W7JES0_9PSEU</name>
<evidence type="ECO:0000259" key="11">
    <source>
        <dbReference type="PROSITE" id="PS50893"/>
    </source>
</evidence>
<dbReference type="STRING" id="909613.UO65_0086"/>
<feature type="transmembrane region" description="Helical" evidence="10">
    <location>
        <begin position="66"/>
        <end position="86"/>
    </location>
</feature>
<dbReference type="GO" id="GO:0005524">
    <property type="term" value="F:ATP binding"/>
    <property type="evidence" value="ECO:0007669"/>
    <property type="project" value="UniProtKB-KW"/>
</dbReference>
<dbReference type="PATRIC" id="fig|909613.9.peg.89"/>
<dbReference type="InterPro" id="IPR011527">
    <property type="entry name" value="ABC1_TM_dom"/>
</dbReference>
<gene>
    <name evidence="13" type="ORF">UO65_0086</name>
</gene>
<dbReference type="AlphaFoldDB" id="W7JES0"/>
<evidence type="ECO:0000256" key="9">
    <source>
        <dbReference type="ARBA" id="ARBA00061644"/>
    </source>
</evidence>
<dbReference type="GO" id="GO:0140359">
    <property type="term" value="F:ABC-type transporter activity"/>
    <property type="evidence" value="ECO:0007669"/>
    <property type="project" value="InterPro"/>
</dbReference>
<dbReference type="Gene3D" id="1.20.1560.10">
    <property type="entry name" value="ABC transporter type 1, transmembrane domain"/>
    <property type="match status" value="1"/>
</dbReference>
<dbReference type="InterPro" id="IPR017871">
    <property type="entry name" value="ABC_transporter-like_CS"/>
</dbReference>
<keyword evidence="6 13" id="KW-0067">ATP-binding</keyword>
<dbReference type="InterPro" id="IPR036640">
    <property type="entry name" value="ABC1_TM_sf"/>
</dbReference>
<evidence type="ECO:0000313" key="14">
    <source>
        <dbReference type="Proteomes" id="UP000019277"/>
    </source>
</evidence>
<keyword evidence="7 10" id="KW-1133">Transmembrane helix</keyword>
<feature type="transmembrane region" description="Helical" evidence="10">
    <location>
        <begin position="258"/>
        <end position="277"/>
    </location>
</feature>
<dbReference type="Gene3D" id="3.40.50.300">
    <property type="entry name" value="P-loop containing nucleotide triphosphate hydrolases"/>
    <property type="match status" value="1"/>
</dbReference>
<comment type="subcellular location">
    <subcellularLocation>
        <location evidence="1">Cell membrane</location>
        <topology evidence="1">Multi-pass membrane protein</topology>
    </subcellularLocation>
</comment>
<organism evidence="13 14">
    <name type="scientific">Actinokineospora spheciospongiae</name>
    <dbReference type="NCBI Taxonomy" id="909613"/>
    <lineage>
        <taxon>Bacteria</taxon>
        <taxon>Bacillati</taxon>
        <taxon>Actinomycetota</taxon>
        <taxon>Actinomycetes</taxon>
        <taxon>Pseudonocardiales</taxon>
        <taxon>Pseudonocardiaceae</taxon>
        <taxon>Actinokineospora</taxon>
    </lineage>
</organism>
<dbReference type="Pfam" id="PF00664">
    <property type="entry name" value="ABC_membrane"/>
    <property type="match status" value="1"/>
</dbReference>
<feature type="domain" description="ABC transmembrane type-1" evidence="12">
    <location>
        <begin position="30"/>
        <end position="312"/>
    </location>
</feature>
<dbReference type="Proteomes" id="UP000019277">
    <property type="component" value="Unassembled WGS sequence"/>
</dbReference>
<evidence type="ECO:0000256" key="3">
    <source>
        <dbReference type="ARBA" id="ARBA00022475"/>
    </source>
</evidence>
<feature type="transmembrane region" description="Helical" evidence="10">
    <location>
        <begin position="139"/>
        <end position="161"/>
    </location>
</feature>
<evidence type="ECO:0000313" key="13">
    <source>
        <dbReference type="EMBL" id="EWC64479.1"/>
    </source>
</evidence>
<dbReference type="Pfam" id="PF00005">
    <property type="entry name" value="ABC_tran"/>
    <property type="match status" value="1"/>
</dbReference>
<evidence type="ECO:0000256" key="6">
    <source>
        <dbReference type="ARBA" id="ARBA00022840"/>
    </source>
</evidence>
<keyword evidence="4 10" id="KW-0812">Transmembrane</keyword>
<dbReference type="GO" id="GO:0016887">
    <property type="term" value="F:ATP hydrolysis activity"/>
    <property type="evidence" value="ECO:0007669"/>
    <property type="project" value="InterPro"/>
</dbReference>
<evidence type="ECO:0000256" key="7">
    <source>
        <dbReference type="ARBA" id="ARBA00022989"/>
    </source>
</evidence>
<keyword evidence="3" id="KW-1003">Cell membrane</keyword>
<dbReference type="RefSeq" id="WP_035277636.1">
    <property type="nucleotide sequence ID" value="NZ_AYXG01000004.1"/>
</dbReference>
<evidence type="ECO:0000256" key="4">
    <source>
        <dbReference type="ARBA" id="ARBA00022692"/>
    </source>
</evidence>
<dbReference type="InterPro" id="IPR003439">
    <property type="entry name" value="ABC_transporter-like_ATP-bd"/>
</dbReference>
<dbReference type="PROSITE" id="PS50893">
    <property type="entry name" value="ABC_TRANSPORTER_2"/>
    <property type="match status" value="1"/>
</dbReference>
<dbReference type="SUPFAM" id="SSF90123">
    <property type="entry name" value="ABC transporter transmembrane region"/>
    <property type="match status" value="1"/>
</dbReference>